<feature type="compositionally biased region" description="Basic residues" evidence="1">
    <location>
        <begin position="199"/>
        <end position="228"/>
    </location>
</feature>
<feature type="compositionally biased region" description="Basic residues" evidence="1">
    <location>
        <begin position="257"/>
        <end position="266"/>
    </location>
</feature>
<protein>
    <submittedName>
        <fullName evidence="2">Glycosyltransferase</fullName>
    </submittedName>
</protein>
<feature type="compositionally biased region" description="Low complexity" evidence="1">
    <location>
        <begin position="145"/>
        <end position="165"/>
    </location>
</feature>
<feature type="compositionally biased region" description="Low complexity" evidence="1">
    <location>
        <begin position="182"/>
        <end position="198"/>
    </location>
</feature>
<sequence>ERPRPQHDGALRAGWRGGAVRPPGAQPAPPRRRGGGDARPLLLGAGRKPGRGDAGRAVAEHRQRGPSHPAQVPRLPRAAPEQGALAPAPVPPGLRPVRRRPVEHRGHPARRGAAGHDPHRRRPGLPRVAPHLHPLAHGRRPAPPLQRLQRRTPPAAAQRPGTLPRRGGGGLRPGQRARRARQAAAPAGAGAAPRPRAALGRRRAARPARGRRPPPPLGRRRGRRRPAHPRPALPAPRGAGAAGQRRDGRRLPALRRGLGRLRHHGSVPRGQAGGQRHRRRRRAGDRARRRNRRGVRPVPGSARGRPVGLGGGARARRPPRPERPRAPGFARHHLARHDREAAGV</sequence>
<feature type="region of interest" description="Disordered" evidence="1">
    <location>
        <begin position="1"/>
        <end position="344"/>
    </location>
</feature>
<gene>
    <name evidence="2" type="ORF">AVDCRST_MAG04-2642</name>
</gene>
<feature type="compositionally biased region" description="Basic and acidic residues" evidence="1">
    <location>
        <begin position="50"/>
        <end position="63"/>
    </location>
</feature>
<evidence type="ECO:0000256" key="1">
    <source>
        <dbReference type="SAM" id="MobiDB-lite"/>
    </source>
</evidence>
<feature type="non-terminal residue" evidence="2">
    <location>
        <position position="1"/>
    </location>
</feature>
<organism evidence="2">
    <name type="scientific">uncultured Acetobacteraceae bacterium</name>
    <dbReference type="NCBI Taxonomy" id="169975"/>
    <lineage>
        <taxon>Bacteria</taxon>
        <taxon>Pseudomonadati</taxon>
        <taxon>Pseudomonadota</taxon>
        <taxon>Alphaproteobacteria</taxon>
        <taxon>Acetobacterales</taxon>
        <taxon>Acetobacteraceae</taxon>
        <taxon>environmental samples</taxon>
    </lineage>
</organism>
<dbReference type="EMBL" id="CADCTL010000185">
    <property type="protein sequence ID" value="CAA9262526.1"/>
    <property type="molecule type" value="Genomic_DNA"/>
</dbReference>
<name>A0A6J4IWY4_9PROT</name>
<feature type="compositionally biased region" description="Basic residues" evidence="1">
    <location>
        <begin position="96"/>
        <end position="110"/>
    </location>
</feature>
<dbReference type="GO" id="GO:0016740">
    <property type="term" value="F:transferase activity"/>
    <property type="evidence" value="ECO:0007669"/>
    <property type="project" value="UniProtKB-KW"/>
</dbReference>
<feature type="non-terminal residue" evidence="2">
    <location>
        <position position="344"/>
    </location>
</feature>
<keyword evidence="2" id="KW-0808">Transferase</keyword>
<proteinExistence type="predicted"/>
<feature type="compositionally biased region" description="Basic and acidic residues" evidence="1">
    <location>
        <begin position="1"/>
        <end position="10"/>
    </location>
</feature>
<accession>A0A6J4IWY4</accession>
<reference evidence="2" key="1">
    <citation type="submission" date="2020-02" db="EMBL/GenBank/DDBJ databases">
        <authorList>
            <person name="Meier V. D."/>
        </authorList>
    </citation>
    <scope>NUCLEOTIDE SEQUENCE</scope>
    <source>
        <strain evidence="2">AVDCRST_MAG04</strain>
    </source>
</reference>
<feature type="compositionally biased region" description="Basic residues" evidence="1">
    <location>
        <begin position="275"/>
        <end position="295"/>
    </location>
</feature>
<dbReference type="AlphaFoldDB" id="A0A6J4IWY4"/>
<evidence type="ECO:0000313" key="2">
    <source>
        <dbReference type="EMBL" id="CAA9262526.1"/>
    </source>
</evidence>